<evidence type="ECO:0000313" key="1">
    <source>
        <dbReference type="EMBL" id="OTQ53534.1"/>
    </source>
</evidence>
<dbReference type="AlphaFoldDB" id="A0A242NX67"/>
<organism evidence="1 2">
    <name type="scientific">Gilliamella apis</name>
    <dbReference type="NCBI Taxonomy" id="1970738"/>
    <lineage>
        <taxon>Bacteria</taxon>
        <taxon>Pseudomonadati</taxon>
        <taxon>Pseudomonadota</taxon>
        <taxon>Gammaproteobacteria</taxon>
        <taxon>Orbales</taxon>
        <taxon>Orbaceae</taxon>
        <taxon>Gilliamella</taxon>
    </lineage>
</organism>
<evidence type="ECO:0000313" key="2">
    <source>
        <dbReference type="Proteomes" id="UP000194968"/>
    </source>
</evidence>
<sequence>MVTDSATFDARQKVIKNRKPPPLAKNMMMDYGIKVVETRFSFLQKQIKYLPEKYQYSCM</sequence>
<reference evidence="1 2" key="1">
    <citation type="submission" date="2017-03" db="EMBL/GenBank/DDBJ databases">
        <title>Comparative genomics of honeybee gut symbionts reveal geographically distinct and subgroup specific antibiotic resistance.</title>
        <authorList>
            <person name="Ludvigsen J."/>
            <person name="Porcellato D."/>
            <person name="Labee-Lund T.M."/>
            <person name="Amdam G.V."/>
            <person name="Rudi K."/>
        </authorList>
    </citation>
    <scope>NUCLEOTIDE SEQUENCE [LARGE SCALE GENOMIC DNA]</scope>
    <source>
        <strain evidence="1 2">A-4-12</strain>
    </source>
</reference>
<dbReference type="Proteomes" id="UP000194968">
    <property type="component" value="Unassembled WGS sequence"/>
</dbReference>
<gene>
    <name evidence="1" type="ORF">B6D06_00785</name>
</gene>
<name>A0A242NX67_9GAMM</name>
<comment type="caution">
    <text evidence="1">The sequence shown here is derived from an EMBL/GenBank/DDBJ whole genome shotgun (WGS) entry which is preliminary data.</text>
</comment>
<dbReference type="EMBL" id="NASK01000056">
    <property type="protein sequence ID" value="OTQ53534.1"/>
    <property type="molecule type" value="Genomic_DNA"/>
</dbReference>
<protein>
    <submittedName>
        <fullName evidence="1">Uncharacterized protein</fullName>
    </submittedName>
</protein>
<accession>A0A242NX67</accession>
<proteinExistence type="predicted"/>